<dbReference type="InterPro" id="IPR000996">
    <property type="entry name" value="Clathrin_L-chain"/>
</dbReference>
<dbReference type="GO" id="GO:0030130">
    <property type="term" value="C:clathrin coat of trans-Golgi network vesicle"/>
    <property type="evidence" value="ECO:0007669"/>
    <property type="project" value="InterPro"/>
</dbReference>
<feature type="compositionally biased region" description="Basic and acidic residues" evidence="8">
    <location>
        <begin position="199"/>
        <end position="212"/>
    </location>
</feature>
<accession>A0AAU9LFI4</accession>
<feature type="coiled-coil region" evidence="7">
    <location>
        <begin position="113"/>
        <end position="155"/>
    </location>
</feature>
<keyword evidence="5 6" id="KW-0968">Cytoplasmic vesicle</keyword>
<dbReference type="Pfam" id="PF01086">
    <property type="entry name" value="Clathrin_lg_ch"/>
    <property type="match status" value="1"/>
</dbReference>
<dbReference type="GO" id="GO:0030132">
    <property type="term" value="C:clathrin coat of coated pit"/>
    <property type="evidence" value="ECO:0007669"/>
    <property type="project" value="InterPro"/>
</dbReference>
<dbReference type="PANTHER" id="PTHR10639:SF7">
    <property type="entry name" value="CLATHRIN LIGHT CHAIN"/>
    <property type="match status" value="1"/>
</dbReference>
<name>A0AAU9LFI4_9STRA</name>
<organism evidence="9 10">
    <name type="scientific">Peronospora belbahrii</name>
    <dbReference type="NCBI Taxonomy" id="622444"/>
    <lineage>
        <taxon>Eukaryota</taxon>
        <taxon>Sar</taxon>
        <taxon>Stramenopiles</taxon>
        <taxon>Oomycota</taxon>
        <taxon>Peronosporomycetes</taxon>
        <taxon>Peronosporales</taxon>
        <taxon>Peronosporaceae</taxon>
        <taxon>Peronospora</taxon>
    </lineage>
</organism>
<evidence type="ECO:0000313" key="9">
    <source>
        <dbReference type="EMBL" id="CAH0481652.1"/>
    </source>
</evidence>
<evidence type="ECO:0000256" key="5">
    <source>
        <dbReference type="ARBA" id="ARBA00023329"/>
    </source>
</evidence>
<keyword evidence="3 6" id="KW-0472">Membrane</keyword>
<keyword evidence="7" id="KW-0175">Coiled coil</keyword>
<dbReference type="GO" id="GO:0005198">
    <property type="term" value="F:structural molecule activity"/>
    <property type="evidence" value="ECO:0007669"/>
    <property type="project" value="InterPro"/>
</dbReference>
<evidence type="ECO:0000256" key="6">
    <source>
        <dbReference type="RuleBase" id="RU363137"/>
    </source>
</evidence>
<evidence type="ECO:0000313" key="10">
    <source>
        <dbReference type="Proteomes" id="UP001160483"/>
    </source>
</evidence>
<dbReference type="PANTHER" id="PTHR10639">
    <property type="entry name" value="CLATHRIN LIGHT CHAIN"/>
    <property type="match status" value="1"/>
</dbReference>
<comment type="function">
    <text evidence="6">Clathrin is the major protein of the polyhedral coat of coated pits and vesicles.</text>
</comment>
<feature type="compositionally biased region" description="Polar residues" evidence="8">
    <location>
        <begin position="69"/>
        <end position="83"/>
    </location>
</feature>
<comment type="caution">
    <text evidence="9">The sequence shown here is derived from an EMBL/GenBank/DDBJ whole genome shotgun (WGS) entry which is preliminary data.</text>
</comment>
<dbReference type="EMBL" id="CAKKTJ010000329">
    <property type="protein sequence ID" value="CAH0481652.1"/>
    <property type="molecule type" value="Genomic_DNA"/>
</dbReference>
<dbReference type="AlphaFoldDB" id="A0AAU9LFI4"/>
<dbReference type="GO" id="GO:0072583">
    <property type="term" value="P:clathrin-dependent endocytosis"/>
    <property type="evidence" value="ECO:0007669"/>
    <property type="project" value="TreeGrafter"/>
</dbReference>
<feature type="region of interest" description="Disordered" evidence="8">
    <location>
        <begin position="199"/>
        <end position="229"/>
    </location>
</feature>
<evidence type="ECO:0000256" key="2">
    <source>
        <dbReference type="ARBA" id="ARBA00005263"/>
    </source>
</evidence>
<evidence type="ECO:0000256" key="1">
    <source>
        <dbReference type="ARBA" id="ARBA00004180"/>
    </source>
</evidence>
<protein>
    <recommendedName>
        <fullName evidence="6">Clathrin light chain</fullName>
    </recommendedName>
</protein>
<gene>
    <name evidence="9" type="ORF">PBS003_LOCUS8257</name>
</gene>
<dbReference type="GO" id="GO:0006886">
    <property type="term" value="P:intracellular protein transport"/>
    <property type="evidence" value="ECO:0007669"/>
    <property type="project" value="InterPro"/>
</dbReference>
<dbReference type="Proteomes" id="UP001160483">
    <property type="component" value="Unassembled WGS sequence"/>
</dbReference>
<reference evidence="9" key="1">
    <citation type="submission" date="2021-11" db="EMBL/GenBank/DDBJ databases">
        <authorList>
            <person name="Islam A."/>
            <person name="Islam S."/>
            <person name="Flora M.S."/>
            <person name="Rahman M."/>
            <person name="Ziaur R.M."/>
            <person name="Epstein J.H."/>
            <person name="Hassan M."/>
            <person name="Klassen M."/>
            <person name="Woodard K."/>
            <person name="Webb A."/>
            <person name="Webby R.J."/>
            <person name="El Zowalaty M.E."/>
        </authorList>
    </citation>
    <scope>NUCLEOTIDE SEQUENCE</scope>
    <source>
        <strain evidence="9">Pbs3</strain>
    </source>
</reference>
<keyword evidence="4 6" id="KW-0168">Coated pit</keyword>
<comment type="similarity">
    <text evidence="2 6">Belongs to the clathrin light chain family.</text>
</comment>
<evidence type="ECO:0000256" key="8">
    <source>
        <dbReference type="SAM" id="MobiDB-lite"/>
    </source>
</evidence>
<sequence>MDPFGDNNAVKNNVPQEIMAFAPPAEISGDFYEVEPTEDALTNDAYGEDYQHTNESYRPTDFEPRQSMDFGSQQPMDFGSQQPIGMHAGFQTEMETPASIPLVEDENELTKFMREYEKQIALKAQEQEKVAEECKAKAEEDMAQFLAERQRIKESKMQSNRVFEQAAMEKMVADLQNENPWERVVTLVDLETNRKKKLEALHKKESEEHEPKPVAVPAKKTPEDEEDVSRMRQLFVQLEDYTT</sequence>
<evidence type="ECO:0000256" key="4">
    <source>
        <dbReference type="ARBA" id="ARBA00023176"/>
    </source>
</evidence>
<dbReference type="GO" id="GO:0032050">
    <property type="term" value="F:clathrin heavy chain binding"/>
    <property type="evidence" value="ECO:0007669"/>
    <property type="project" value="TreeGrafter"/>
</dbReference>
<evidence type="ECO:0000256" key="7">
    <source>
        <dbReference type="SAM" id="Coils"/>
    </source>
</evidence>
<proteinExistence type="inferred from homology"/>
<feature type="region of interest" description="Disordered" evidence="8">
    <location>
        <begin position="29"/>
        <end position="84"/>
    </location>
</feature>
<comment type="subcellular location">
    <subcellularLocation>
        <location evidence="1 6">Cytoplasmic vesicle membrane</location>
        <topology evidence="1 6">Peripheral membrane protein</topology>
        <orientation evidence="1 6">Cytoplasmic side</orientation>
    </subcellularLocation>
    <subcellularLocation>
        <location evidence="6">Membrane</location>
        <location evidence="6">Coated pit</location>
        <topology evidence="6">Peripheral membrane protein</topology>
        <orientation evidence="6">Cytoplasmic side</orientation>
    </subcellularLocation>
    <text evidence="6">Cytoplasmic face of coated pits and vesicles.</text>
</comment>
<evidence type="ECO:0000256" key="3">
    <source>
        <dbReference type="ARBA" id="ARBA00023136"/>
    </source>
</evidence>